<dbReference type="GO" id="GO:0005829">
    <property type="term" value="C:cytosol"/>
    <property type="evidence" value="ECO:0007669"/>
    <property type="project" value="TreeGrafter"/>
</dbReference>
<accession>A0A948TD20</accession>
<name>A0A948TD20_9BACT</name>
<dbReference type="FunFam" id="3.20.20.140:FF:000005">
    <property type="entry name" value="TatD family hydrolase"/>
    <property type="match status" value="1"/>
</dbReference>
<dbReference type="PROSITE" id="PS01091">
    <property type="entry name" value="TATD_3"/>
    <property type="match status" value="1"/>
</dbReference>
<reference evidence="5" key="2">
    <citation type="submission" date="2021-04" db="EMBL/GenBank/DDBJ databases">
        <authorList>
            <person name="Gilroy R."/>
        </authorList>
    </citation>
    <scope>NUCLEOTIDE SEQUENCE</scope>
    <source>
        <strain evidence="5">G4-2901</strain>
    </source>
</reference>
<reference evidence="5" key="1">
    <citation type="journal article" date="2021" name="PeerJ">
        <title>Extensive microbial diversity within the chicken gut microbiome revealed by metagenomics and culture.</title>
        <authorList>
            <person name="Gilroy R."/>
            <person name="Ravi A."/>
            <person name="Getino M."/>
            <person name="Pursley I."/>
            <person name="Horton D.L."/>
            <person name="Alikhan N.F."/>
            <person name="Baker D."/>
            <person name="Gharbi K."/>
            <person name="Hall N."/>
            <person name="Watson M."/>
            <person name="Adriaenssens E.M."/>
            <person name="Foster-Nyarko E."/>
            <person name="Jarju S."/>
            <person name="Secka A."/>
            <person name="Antonio M."/>
            <person name="Oren A."/>
            <person name="Chaudhuri R.R."/>
            <person name="La Ragione R."/>
            <person name="Hildebrand F."/>
            <person name="Pallen M.J."/>
        </authorList>
    </citation>
    <scope>NUCLEOTIDE SEQUENCE</scope>
    <source>
        <strain evidence="5">G4-2901</strain>
    </source>
</reference>
<keyword evidence="3 5" id="KW-0378">Hydrolase</keyword>
<comment type="similarity">
    <text evidence="1">Belongs to the metallo-dependent hydrolases superfamily. TatD-type hydrolase family.</text>
</comment>
<feature type="binding site" evidence="4">
    <location>
        <position position="8"/>
    </location>
    <ligand>
        <name>a divalent metal cation</name>
        <dbReference type="ChEBI" id="CHEBI:60240"/>
        <label>1</label>
    </ligand>
</feature>
<keyword evidence="2 4" id="KW-0479">Metal-binding</keyword>
<dbReference type="CDD" id="cd01310">
    <property type="entry name" value="TatD_DNAse"/>
    <property type="match status" value="1"/>
</dbReference>
<dbReference type="EMBL" id="JAHLFW010000089">
    <property type="protein sequence ID" value="MBU3838766.1"/>
    <property type="molecule type" value="Genomic_DNA"/>
</dbReference>
<dbReference type="AlphaFoldDB" id="A0A948TD20"/>
<dbReference type="InterPro" id="IPR001130">
    <property type="entry name" value="TatD-like"/>
</dbReference>
<evidence type="ECO:0000256" key="4">
    <source>
        <dbReference type="PIRSR" id="PIRSR005902-1"/>
    </source>
</evidence>
<evidence type="ECO:0000256" key="2">
    <source>
        <dbReference type="ARBA" id="ARBA00022723"/>
    </source>
</evidence>
<dbReference type="InterPro" id="IPR032466">
    <property type="entry name" value="Metal_Hydrolase"/>
</dbReference>
<dbReference type="Pfam" id="PF01026">
    <property type="entry name" value="TatD_DNase"/>
    <property type="match status" value="1"/>
</dbReference>
<gene>
    <name evidence="5" type="ORF">H9777_10760</name>
</gene>
<evidence type="ECO:0000256" key="1">
    <source>
        <dbReference type="ARBA" id="ARBA00009275"/>
    </source>
</evidence>
<dbReference type="Proteomes" id="UP000783796">
    <property type="component" value="Unassembled WGS sequence"/>
</dbReference>
<dbReference type="GO" id="GO:0004536">
    <property type="term" value="F:DNA nuclease activity"/>
    <property type="evidence" value="ECO:0007669"/>
    <property type="project" value="InterPro"/>
</dbReference>
<dbReference type="GO" id="GO:0046872">
    <property type="term" value="F:metal ion binding"/>
    <property type="evidence" value="ECO:0007669"/>
    <property type="project" value="UniProtKB-KW"/>
</dbReference>
<dbReference type="NCBIfam" id="TIGR00010">
    <property type="entry name" value="YchF/TatD family DNA exonuclease"/>
    <property type="match status" value="1"/>
</dbReference>
<comment type="caution">
    <text evidence="5">The sequence shown here is derived from an EMBL/GenBank/DDBJ whole genome shotgun (WGS) entry which is preliminary data.</text>
</comment>
<feature type="binding site" evidence="4">
    <location>
        <position position="206"/>
    </location>
    <ligand>
        <name>a divalent metal cation</name>
        <dbReference type="ChEBI" id="CHEBI:60240"/>
        <label>1</label>
    </ligand>
</feature>
<dbReference type="InterPro" id="IPR015991">
    <property type="entry name" value="TatD/YcfH-like"/>
</dbReference>
<feature type="binding site" evidence="4">
    <location>
        <position position="95"/>
    </location>
    <ligand>
        <name>a divalent metal cation</name>
        <dbReference type="ChEBI" id="CHEBI:60240"/>
        <label>1</label>
    </ligand>
</feature>
<dbReference type="InterPro" id="IPR018228">
    <property type="entry name" value="DNase_TatD-rel_CS"/>
</dbReference>
<feature type="binding site" evidence="4">
    <location>
        <position position="131"/>
    </location>
    <ligand>
        <name>a divalent metal cation</name>
        <dbReference type="ChEBI" id="CHEBI:60240"/>
        <label>2</label>
    </ligand>
</feature>
<dbReference type="PIRSF" id="PIRSF005902">
    <property type="entry name" value="DNase_TatD"/>
    <property type="match status" value="1"/>
</dbReference>
<evidence type="ECO:0000313" key="6">
    <source>
        <dbReference type="Proteomes" id="UP000783796"/>
    </source>
</evidence>
<dbReference type="SUPFAM" id="SSF51556">
    <property type="entry name" value="Metallo-dependent hydrolases"/>
    <property type="match status" value="1"/>
</dbReference>
<feature type="binding site" evidence="4">
    <location>
        <position position="156"/>
    </location>
    <ligand>
        <name>a divalent metal cation</name>
        <dbReference type="ChEBI" id="CHEBI:60240"/>
        <label>2</label>
    </ligand>
</feature>
<organism evidence="5 6">
    <name type="scientific">Candidatus Phocaeicola faecigallinarum</name>
    <dbReference type="NCBI Taxonomy" id="2838732"/>
    <lineage>
        <taxon>Bacteria</taxon>
        <taxon>Pseudomonadati</taxon>
        <taxon>Bacteroidota</taxon>
        <taxon>Bacteroidia</taxon>
        <taxon>Bacteroidales</taxon>
        <taxon>Bacteroidaceae</taxon>
        <taxon>Phocaeicola</taxon>
    </lineage>
</organism>
<dbReference type="Gene3D" id="3.20.20.140">
    <property type="entry name" value="Metal-dependent hydrolases"/>
    <property type="match status" value="1"/>
</dbReference>
<dbReference type="PANTHER" id="PTHR46124">
    <property type="entry name" value="D-AMINOACYL-TRNA DEACYLASE"/>
    <property type="match status" value="1"/>
</dbReference>
<evidence type="ECO:0000313" key="5">
    <source>
        <dbReference type="EMBL" id="MBU3838766.1"/>
    </source>
</evidence>
<proteinExistence type="inferred from homology"/>
<dbReference type="PANTHER" id="PTHR46124:SF4">
    <property type="entry name" value="HYDROLASE TATD"/>
    <property type="match status" value="1"/>
</dbReference>
<feature type="binding site" evidence="4">
    <location>
        <position position="10"/>
    </location>
    <ligand>
        <name>a divalent metal cation</name>
        <dbReference type="ChEBI" id="CHEBI:60240"/>
        <label>1</label>
    </ligand>
</feature>
<dbReference type="GO" id="GO:0016788">
    <property type="term" value="F:hydrolase activity, acting on ester bonds"/>
    <property type="evidence" value="ECO:0007669"/>
    <property type="project" value="InterPro"/>
</dbReference>
<evidence type="ECO:0000256" key="3">
    <source>
        <dbReference type="ARBA" id="ARBA00022801"/>
    </source>
</evidence>
<sequence length="259" mass="29745">MIGLIDTHTHLFCEEFDNDRELAIIRAKEAGVTRMFMPNIDDESIDALLELCDKTSGCYPLMGLHPTSVADDWKIRLEKVEKVLNSGRKFYGIGEVGLDFYWDKTYVEEQKEVFRIQLEWALKFNLPLIIHCRNAHKEMLEVMSQYKDTPLRGIFHSFGGTLEEANDMLSYKNFMLGINGIVTFKKSTLPETLKQLPIDRIVLETDSPYLAPVPYRGKRNESAYITSIANKLAEIFNTSIDDIARHTTRNALKVFQNAD</sequence>
<protein>
    <submittedName>
        <fullName evidence="5">TatD family hydrolase</fullName>
    </submittedName>
</protein>